<comment type="caution">
    <text evidence="1">The sequence shown here is derived from an EMBL/GenBank/DDBJ whole genome shotgun (WGS) entry which is preliminary data.</text>
</comment>
<organism evidence="1 2">
    <name type="scientific">Pseudomonas putida</name>
    <name type="common">Arthrobacter siderocapsulatus</name>
    <dbReference type="NCBI Taxonomy" id="303"/>
    <lineage>
        <taxon>Bacteria</taxon>
        <taxon>Pseudomonadati</taxon>
        <taxon>Pseudomonadota</taxon>
        <taxon>Gammaproteobacteria</taxon>
        <taxon>Pseudomonadales</taxon>
        <taxon>Pseudomonadaceae</taxon>
        <taxon>Pseudomonas</taxon>
    </lineage>
</organism>
<dbReference type="RefSeq" id="WP_156858472.1">
    <property type="nucleotide sequence ID" value="NZ_WOWR01000004.1"/>
</dbReference>
<dbReference type="Proteomes" id="UP000442695">
    <property type="component" value="Unassembled WGS sequence"/>
</dbReference>
<reference evidence="1 2" key="1">
    <citation type="submission" date="2019-12" db="EMBL/GenBank/DDBJ databases">
        <authorList>
            <person name="Woiski C."/>
        </authorList>
    </citation>
    <scope>NUCLEOTIDE SEQUENCE [LARGE SCALE GENOMIC DNA]</scope>
    <source>
        <strain evidence="1 2">BOE100</strain>
    </source>
</reference>
<protein>
    <submittedName>
        <fullName evidence="1">Uncharacterized protein</fullName>
    </submittedName>
</protein>
<sequence length="65" mass="7567">MAKKPVHRRVSREQFLLEAEGASRMPAFPPSGPEYYLKDQRHFGYENLSTGEFVIFDWSDQASLF</sequence>
<gene>
    <name evidence="1" type="ORF">GN299_05275</name>
</gene>
<accession>A0A7V8J5D4</accession>
<evidence type="ECO:0000313" key="2">
    <source>
        <dbReference type="Proteomes" id="UP000442695"/>
    </source>
</evidence>
<dbReference type="AlphaFoldDB" id="A0A7V8J5D4"/>
<name>A0A7V8J5D4_PSEPU</name>
<evidence type="ECO:0000313" key="1">
    <source>
        <dbReference type="EMBL" id="KAF0255888.1"/>
    </source>
</evidence>
<dbReference type="EMBL" id="WOWR01000004">
    <property type="protein sequence ID" value="KAF0255888.1"/>
    <property type="molecule type" value="Genomic_DNA"/>
</dbReference>
<proteinExistence type="predicted"/>